<comment type="caution">
    <text evidence="2">The sequence shown here is derived from an EMBL/GenBank/DDBJ whole genome shotgun (WGS) entry which is preliminary data.</text>
</comment>
<feature type="domain" description="Asparagine synthetase" evidence="1">
    <location>
        <begin position="7"/>
        <end position="82"/>
    </location>
</feature>
<evidence type="ECO:0000313" key="2">
    <source>
        <dbReference type="EMBL" id="EKC64490.1"/>
    </source>
</evidence>
<dbReference type="GO" id="GO:0004066">
    <property type="term" value="F:asparagine synthase (glutamine-hydrolyzing) activity"/>
    <property type="evidence" value="ECO:0007669"/>
    <property type="project" value="InterPro"/>
</dbReference>
<dbReference type="SUPFAM" id="SSF52402">
    <property type="entry name" value="Adenine nucleotide alpha hydrolases-like"/>
    <property type="match status" value="1"/>
</dbReference>
<organism evidence="2">
    <name type="scientific">human gut metagenome</name>
    <dbReference type="NCBI Taxonomy" id="408170"/>
    <lineage>
        <taxon>unclassified sequences</taxon>
        <taxon>metagenomes</taxon>
        <taxon>organismal metagenomes</taxon>
    </lineage>
</organism>
<accession>K1TDH4</accession>
<reference evidence="2" key="1">
    <citation type="journal article" date="2013" name="Environ. Microbiol.">
        <title>Microbiota from the distal guts of lean and obese adolescents exhibit partial functional redundancy besides clear differences in community structure.</title>
        <authorList>
            <person name="Ferrer M."/>
            <person name="Ruiz A."/>
            <person name="Lanza F."/>
            <person name="Haange S.B."/>
            <person name="Oberbach A."/>
            <person name="Till H."/>
            <person name="Bargiela R."/>
            <person name="Campoy C."/>
            <person name="Segura M.T."/>
            <person name="Richter M."/>
            <person name="von Bergen M."/>
            <person name="Seifert J."/>
            <person name="Suarez A."/>
        </authorList>
    </citation>
    <scope>NUCLEOTIDE SEQUENCE</scope>
</reference>
<protein>
    <submittedName>
        <fullName evidence="2">Asparagine synthase (Glutamine-hydrolyzing)</fullName>
    </submittedName>
</protein>
<sequence length="89" mass="10780">MRQKRPIPAKTADKKKLGFPVPVRAWLRDEQYAGVVRKAFNTPAAEQFFRTKELNAMLDQHISGKRDNWRQIWCIFMFLVWYDEYFVKR</sequence>
<name>K1TDH4_9ZZZZ</name>
<proteinExistence type="predicted"/>
<dbReference type="InterPro" id="IPR001962">
    <property type="entry name" value="Asn_synthase"/>
</dbReference>
<gene>
    <name evidence="2" type="ORF">LEA_10793</name>
</gene>
<dbReference type="AlphaFoldDB" id="K1TDH4"/>
<evidence type="ECO:0000259" key="1">
    <source>
        <dbReference type="Pfam" id="PF00733"/>
    </source>
</evidence>
<dbReference type="GO" id="GO:0006529">
    <property type="term" value="P:asparagine biosynthetic process"/>
    <property type="evidence" value="ECO:0007669"/>
    <property type="project" value="InterPro"/>
</dbReference>
<dbReference type="EMBL" id="AJWY01007268">
    <property type="protein sequence ID" value="EKC64490.1"/>
    <property type="molecule type" value="Genomic_DNA"/>
</dbReference>
<dbReference type="Pfam" id="PF00733">
    <property type="entry name" value="Asn_synthase"/>
    <property type="match status" value="1"/>
</dbReference>